<dbReference type="EMBL" id="CM047908">
    <property type="protein sequence ID" value="KAJ0082525.1"/>
    <property type="molecule type" value="Genomic_DNA"/>
</dbReference>
<reference evidence="2" key="1">
    <citation type="journal article" date="2023" name="G3 (Bethesda)">
        <title>Genome assembly and association tests identify interacting loci associated with vigor, precocity, and sex in interspecific pistachio rootstocks.</title>
        <authorList>
            <person name="Palmer W."/>
            <person name="Jacygrad E."/>
            <person name="Sagayaradj S."/>
            <person name="Cavanaugh K."/>
            <person name="Han R."/>
            <person name="Bertier L."/>
            <person name="Beede B."/>
            <person name="Kafkas S."/>
            <person name="Golino D."/>
            <person name="Preece J."/>
            <person name="Michelmore R."/>
        </authorList>
    </citation>
    <scope>NUCLEOTIDE SEQUENCE [LARGE SCALE GENOMIC DNA]</scope>
</reference>
<comment type="caution">
    <text evidence="1">The sequence shown here is derived from an EMBL/GenBank/DDBJ whole genome shotgun (WGS) entry which is preliminary data.</text>
</comment>
<proteinExistence type="predicted"/>
<gene>
    <name evidence="1" type="ORF">Patl1_11336</name>
</gene>
<name>A0ACC1A6E6_9ROSI</name>
<keyword evidence="2" id="KW-1185">Reference proteome</keyword>
<organism evidence="1 2">
    <name type="scientific">Pistacia atlantica</name>
    <dbReference type="NCBI Taxonomy" id="434234"/>
    <lineage>
        <taxon>Eukaryota</taxon>
        <taxon>Viridiplantae</taxon>
        <taxon>Streptophyta</taxon>
        <taxon>Embryophyta</taxon>
        <taxon>Tracheophyta</taxon>
        <taxon>Spermatophyta</taxon>
        <taxon>Magnoliopsida</taxon>
        <taxon>eudicotyledons</taxon>
        <taxon>Gunneridae</taxon>
        <taxon>Pentapetalae</taxon>
        <taxon>rosids</taxon>
        <taxon>malvids</taxon>
        <taxon>Sapindales</taxon>
        <taxon>Anacardiaceae</taxon>
        <taxon>Pistacia</taxon>
    </lineage>
</organism>
<sequence length="845" mass="95921">MSTEIQHDKKDEFEASRPQEQAVRDTTSASGNGKSRPQDVANDQSINEDFKKLYEAALKNDWNTAYKDIFKEDPSKNSEYLKAKISDKGDTALHIAVATESSMFVRKLVYHMKKEDLTIKNGDGNTAFYLVAASGSVELAKVMFRKNEELLGIRGAEDMLPIHVAAKHGHEKMMEFLIGVTKDELAEEDDKKLEDLINKTDLSAAAAASFIQYPPSKIELHEEEDELVAVPPQGQDDDRGINEDIKKLYRAALSNDWLTYDWNVFKRDPDKISKYLTTSISENDNNALHVAAAADSYMVVLKLAMDMTEKDLAIRNGDGYTAFCLLAASSRVELAELMFRKNKKLPSIRGDDEMLPIHVAAQHGNKKMVKYLYEVSKDELTEKDRIQLIRNLISRADLFDEALQLLEDHKNLATANLGYAWRWETALHILAGTPLMSPNLANQNQQGILNRYFNIFSDSDKLPAHEKLSPQTLKLLDLLLKKVDYGGTRIDEVINVAVAKDNIELLSMIICHYPELICKVEGDTDTCGRIFCNAVWKRQKDIFKLLKENVGPRFQRKLLQKVHQYKDDKGNNILHYAGKSPPSDKLDTISGVAFQLQQELLWFQEVNKIVNPLVAEAKNEKSQTPKALFSEEHKQLKEKGEKWMKDTANSCMIVATLIATVVFAAAFTVPGGIKEESGTPHFAHKLSFKIFVISDAISLVLSVYSILTFLSILTSRYAEEDFLSKLPKKLVMGLVTLLLSIAAMMAVFVTTVFIVFKVEKIWVRVLLCLIASLPVIELAKQNCPLLFDVARLMFKRSSLFEDRFWNWLKAKYMYFGYVRRRCYRHCRNSSWSIRHTLPVSKGTKM</sequence>
<accession>A0ACC1A6E6</accession>
<evidence type="ECO:0000313" key="1">
    <source>
        <dbReference type="EMBL" id="KAJ0082525.1"/>
    </source>
</evidence>
<evidence type="ECO:0000313" key="2">
    <source>
        <dbReference type="Proteomes" id="UP001164250"/>
    </source>
</evidence>
<protein>
    <submittedName>
        <fullName evidence="1">Uncharacterized protein</fullName>
    </submittedName>
</protein>
<dbReference type="Proteomes" id="UP001164250">
    <property type="component" value="Chromosome 12"/>
</dbReference>